<name>H0HKZ3_9HYPH</name>
<sequence>MRVFLGTLAKTTLGGQVMDAKTVFILGLGTAVLLLLGFCAVPL</sequence>
<proteinExistence type="predicted"/>
<keyword evidence="1" id="KW-0472">Membrane</keyword>
<evidence type="ECO:0000313" key="2">
    <source>
        <dbReference type="EMBL" id="EHK58576.1"/>
    </source>
</evidence>
<keyword evidence="1" id="KW-1133">Transmembrane helix</keyword>
<keyword evidence="1" id="KW-0812">Transmembrane</keyword>
<gene>
    <name evidence="2" type="ORF">MAXJ12_04007</name>
</gene>
<evidence type="ECO:0000256" key="1">
    <source>
        <dbReference type="SAM" id="Phobius"/>
    </source>
</evidence>
<dbReference type="EMBL" id="AHAM01000029">
    <property type="protein sequence ID" value="EHK58576.1"/>
    <property type="molecule type" value="Genomic_DNA"/>
</dbReference>
<dbReference type="PATRIC" id="fig|1107882.3.peg.793"/>
<keyword evidence="3" id="KW-1185">Reference proteome</keyword>
<accession>H0HKZ3</accession>
<reference evidence="2 3" key="1">
    <citation type="journal article" date="2012" name="J. Bacteriol.">
        <title>Draft Genome Sequence of Mesorhizobium alhagi CCNWXJ12-2T, a Novel Salt-Resistant Species Isolated from the Desert of Northwestern China.</title>
        <authorList>
            <person name="Zhou M."/>
            <person name="Chen W."/>
            <person name="Chen H."/>
            <person name="Wei G."/>
        </authorList>
    </citation>
    <scope>NUCLEOTIDE SEQUENCE [LARGE SCALE GENOMIC DNA]</scope>
    <source>
        <strain evidence="2 3">CCNWXJ12-2</strain>
    </source>
</reference>
<evidence type="ECO:0000313" key="3">
    <source>
        <dbReference type="Proteomes" id="UP000003250"/>
    </source>
</evidence>
<feature type="transmembrane region" description="Helical" evidence="1">
    <location>
        <begin position="20"/>
        <end position="41"/>
    </location>
</feature>
<organism evidence="2 3">
    <name type="scientific">Mesorhizobium alhagi CCNWXJ12-2</name>
    <dbReference type="NCBI Taxonomy" id="1107882"/>
    <lineage>
        <taxon>Bacteria</taxon>
        <taxon>Pseudomonadati</taxon>
        <taxon>Pseudomonadota</taxon>
        <taxon>Alphaproteobacteria</taxon>
        <taxon>Hyphomicrobiales</taxon>
        <taxon>Phyllobacteriaceae</taxon>
        <taxon>Allomesorhizobium</taxon>
    </lineage>
</organism>
<protein>
    <submittedName>
        <fullName evidence="2">Uncharacterized protein</fullName>
    </submittedName>
</protein>
<dbReference type="AlphaFoldDB" id="H0HKZ3"/>
<dbReference type="Proteomes" id="UP000003250">
    <property type="component" value="Unassembled WGS sequence"/>
</dbReference>